<gene>
    <name evidence="1" type="ORF">Fcan01_18431</name>
</gene>
<dbReference type="OrthoDB" id="10473625at2759"/>
<dbReference type="AlphaFoldDB" id="A0A226DNM6"/>
<keyword evidence="2" id="KW-1185">Reference proteome</keyword>
<dbReference type="EMBL" id="LNIX01000014">
    <property type="protein sequence ID" value="OXA46700.1"/>
    <property type="molecule type" value="Genomic_DNA"/>
</dbReference>
<comment type="caution">
    <text evidence="1">The sequence shown here is derived from an EMBL/GenBank/DDBJ whole genome shotgun (WGS) entry which is preliminary data.</text>
</comment>
<protein>
    <submittedName>
        <fullName evidence="1">Uncharacterized protein</fullName>
    </submittedName>
</protein>
<reference evidence="1 2" key="1">
    <citation type="submission" date="2015-12" db="EMBL/GenBank/DDBJ databases">
        <title>The genome of Folsomia candida.</title>
        <authorList>
            <person name="Faddeeva A."/>
            <person name="Derks M.F."/>
            <person name="Anvar Y."/>
            <person name="Smit S."/>
            <person name="Van Straalen N."/>
            <person name="Roelofs D."/>
        </authorList>
    </citation>
    <scope>NUCLEOTIDE SEQUENCE [LARGE SCALE GENOMIC DNA]</scope>
    <source>
        <strain evidence="1 2">VU population</strain>
        <tissue evidence="1">Whole body</tissue>
    </source>
</reference>
<evidence type="ECO:0000313" key="2">
    <source>
        <dbReference type="Proteomes" id="UP000198287"/>
    </source>
</evidence>
<accession>A0A226DNM6</accession>
<sequence>MIYLIRQDLQLNNAANNKTDGSPTPRTMVTMTLPKGQLPCPLSKIAFINKFKLPKDSVIKLQYKGKLIPWCMVEKCDLVKITVCRPHQNVKPEILEGPSNTDILMRKKMADLGIRLASLEAVADPATISAKTDRDLQLLTKQISFLGNRVAEADHAEWIKKT</sequence>
<name>A0A226DNM6_FOLCA</name>
<proteinExistence type="predicted"/>
<evidence type="ECO:0000313" key="1">
    <source>
        <dbReference type="EMBL" id="OXA46700.1"/>
    </source>
</evidence>
<dbReference type="Proteomes" id="UP000198287">
    <property type="component" value="Unassembled WGS sequence"/>
</dbReference>
<organism evidence="1 2">
    <name type="scientific">Folsomia candida</name>
    <name type="common">Springtail</name>
    <dbReference type="NCBI Taxonomy" id="158441"/>
    <lineage>
        <taxon>Eukaryota</taxon>
        <taxon>Metazoa</taxon>
        <taxon>Ecdysozoa</taxon>
        <taxon>Arthropoda</taxon>
        <taxon>Hexapoda</taxon>
        <taxon>Collembola</taxon>
        <taxon>Entomobryomorpha</taxon>
        <taxon>Isotomoidea</taxon>
        <taxon>Isotomidae</taxon>
        <taxon>Proisotominae</taxon>
        <taxon>Folsomia</taxon>
    </lineage>
</organism>